<dbReference type="InterPro" id="IPR048395">
    <property type="entry name" value="Glyco_hydro_31_C"/>
</dbReference>
<evidence type="ECO:0000259" key="6">
    <source>
        <dbReference type="Pfam" id="PF17137"/>
    </source>
</evidence>
<dbReference type="Proteomes" id="UP000600139">
    <property type="component" value="Unassembled WGS sequence"/>
</dbReference>
<feature type="signal peptide" evidence="3">
    <location>
        <begin position="1"/>
        <end position="16"/>
    </location>
</feature>
<name>A0A934V7X8_9BACT</name>
<proteinExistence type="inferred from homology"/>
<feature type="chain" id="PRO_5036905940" evidence="3">
    <location>
        <begin position="17"/>
        <end position="1029"/>
    </location>
</feature>
<keyword evidence="9" id="KW-1185">Reference proteome</keyword>
<keyword evidence="2" id="KW-0326">Glycosidase</keyword>
<dbReference type="Pfam" id="PF21365">
    <property type="entry name" value="Glyco_hydro_31_3rd"/>
    <property type="match status" value="1"/>
</dbReference>
<evidence type="ECO:0000313" key="8">
    <source>
        <dbReference type="EMBL" id="MBK1816637.1"/>
    </source>
</evidence>
<sequence>MKFLPFVLALASSAFAAPPVTNGLKLRFDGADIDTKGNSSLLDGQTVAAWKDLSGGGSHADKLKGTPTYIQPGPGFGGLPVVAFQPADFNGPDHLSKTATPVTRYPLTVFAVVRSNTAKNSVIFSLVDSTSEEKMFGIRFVSEGKGGPGRLGLFRRNTKWVESTSTAAFNNNQLHVLTARFFSADLARLYVDGTEVASSTTSVPLPKFDRFDIGNNGRGDDTTDPYEGQIAEILVYNQDITNADRTRTEEYLSKKWITGPSGKLAAVEAGPQPERVISLSTGAQGRTGIPDYSSHKAEGNLIGFDLAGGAKLRLTLNTDRMARVQYAPDGVFRADNLPDYSMVQKFDWSPVSHTIKDHGEYIGIHTDAMTIRVRKSPFRLQMYDAADEKLIVKDADQQGMYSQQTRRGVIRTEGGTNNARFGFGSGDHGHSRPLNKSAGYDQYTVTHGRTCVPFFMSTAGYGVFLNTVEKATTFDNTGSFQTDNFLDYWFMAGDFKKVLGLYSELTGRMNLFPKWGYGFMLSKYGNDNATQAEFSEWINRLRKEDYPTDSYVFDFGWRGGKFGAHRWDNTRFPNLGKMFEESKRLGFHIGLHNNKGTPEAGDGKFTDPAVAEKWWQAHWPDVIKPGRGDWFWPDEFDVSGDNLMANRAAKVVHERWLKETTAQRPMFFTRGGFAGHHFSATWSGDIPNNIGEMSEQITGSLALGLSGYPWCSNDLGGFFQKPTDELYIRWVTQFGAFSGIMRAHGHDGREPWLYGKQVQENLRRSLKTRYRLFPYIYTTAWQGTSQGIPMMRAMALEHSENPESWTKDRQYYFGDWLLVAPALATTATEVSVWLPEGTWYDFFNPTVTHAGGQTITVKATLDQIPVFVKEGAIIPTGPEISHSDEKPLDPLTLELYPGSKPTQYSLYEDDGITRDYMLKDAYSLTGFTSDWPRENSLVFTKAAVKTGNPAAYKPRLPRATVLHANHWTRKPETVLLGDAAVPEAPSEAALATLDSGWFWSSGKQQLVIRFIDDGRERKISASAPSGGGK</sequence>
<evidence type="ECO:0000259" key="5">
    <source>
        <dbReference type="Pfam" id="PF13802"/>
    </source>
</evidence>
<dbReference type="GO" id="GO:0004553">
    <property type="term" value="F:hydrolase activity, hydrolyzing O-glycosyl compounds"/>
    <property type="evidence" value="ECO:0007669"/>
    <property type="project" value="InterPro"/>
</dbReference>
<dbReference type="Pfam" id="PF17137">
    <property type="entry name" value="DUF5110"/>
    <property type="match status" value="1"/>
</dbReference>
<dbReference type="PANTHER" id="PTHR43863:SF2">
    <property type="entry name" value="MALTASE-GLUCOAMYLASE"/>
    <property type="match status" value="1"/>
</dbReference>
<evidence type="ECO:0000256" key="2">
    <source>
        <dbReference type="RuleBase" id="RU361185"/>
    </source>
</evidence>
<feature type="domain" description="Glycoside hydrolase family 31 N-terminal" evidence="5">
    <location>
        <begin position="312"/>
        <end position="470"/>
    </location>
</feature>
<dbReference type="InterPro" id="IPR013780">
    <property type="entry name" value="Glyco_hydro_b"/>
</dbReference>
<dbReference type="InterPro" id="IPR051816">
    <property type="entry name" value="Glycosyl_Hydrolase_31"/>
</dbReference>
<evidence type="ECO:0000259" key="4">
    <source>
        <dbReference type="Pfam" id="PF01055"/>
    </source>
</evidence>
<dbReference type="Gene3D" id="2.60.40.1180">
    <property type="entry name" value="Golgi alpha-mannosidase II"/>
    <property type="match status" value="2"/>
</dbReference>
<dbReference type="PANTHER" id="PTHR43863">
    <property type="entry name" value="HYDROLASE, PUTATIVE (AFU_ORTHOLOGUE AFUA_1G03140)-RELATED"/>
    <property type="match status" value="1"/>
</dbReference>
<dbReference type="Gene3D" id="2.60.40.1760">
    <property type="entry name" value="glycosyl hydrolase (family 31)"/>
    <property type="match status" value="1"/>
</dbReference>
<dbReference type="InterPro" id="IPR033403">
    <property type="entry name" value="DUF5110"/>
</dbReference>
<keyword evidence="3" id="KW-0732">Signal</keyword>
<dbReference type="InterPro" id="IPR025887">
    <property type="entry name" value="Glyco_hydro_31_N_dom"/>
</dbReference>
<dbReference type="Pfam" id="PF13802">
    <property type="entry name" value="Gal_mutarotas_2"/>
    <property type="match status" value="1"/>
</dbReference>
<evidence type="ECO:0000259" key="7">
    <source>
        <dbReference type="Pfam" id="PF21365"/>
    </source>
</evidence>
<reference evidence="8" key="1">
    <citation type="submission" date="2021-01" db="EMBL/GenBank/DDBJ databases">
        <title>Modified the classification status of verrucomicrobia.</title>
        <authorList>
            <person name="Feng X."/>
        </authorList>
    </citation>
    <scope>NUCLEOTIDE SEQUENCE</scope>
    <source>
        <strain evidence="8">JCM 18052</strain>
    </source>
</reference>
<dbReference type="GO" id="GO:0005975">
    <property type="term" value="P:carbohydrate metabolic process"/>
    <property type="evidence" value="ECO:0007669"/>
    <property type="project" value="InterPro"/>
</dbReference>
<comment type="similarity">
    <text evidence="1 2">Belongs to the glycosyl hydrolase 31 family.</text>
</comment>
<protein>
    <submittedName>
        <fullName evidence="8">DUF4968 domain-containing protein</fullName>
    </submittedName>
</protein>
<dbReference type="InterPro" id="IPR017853">
    <property type="entry name" value="GH"/>
</dbReference>
<evidence type="ECO:0000256" key="1">
    <source>
        <dbReference type="ARBA" id="ARBA00007806"/>
    </source>
</evidence>
<dbReference type="SUPFAM" id="SSF49899">
    <property type="entry name" value="Concanavalin A-like lectins/glucanases"/>
    <property type="match status" value="1"/>
</dbReference>
<gene>
    <name evidence="8" type="ORF">JIN84_13510</name>
</gene>
<feature type="domain" description="Glycosyl hydrolase family 31 C-terminal" evidence="7">
    <location>
        <begin position="787"/>
        <end position="874"/>
    </location>
</feature>
<dbReference type="InterPro" id="IPR013320">
    <property type="entry name" value="ConA-like_dom_sf"/>
</dbReference>
<dbReference type="SUPFAM" id="SSF51445">
    <property type="entry name" value="(Trans)glycosidases"/>
    <property type="match status" value="1"/>
</dbReference>
<organism evidence="8 9">
    <name type="scientific">Luteolibacter yonseiensis</name>
    <dbReference type="NCBI Taxonomy" id="1144680"/>
    <lineage>
        <taxon>Bacteria</taxon>
        <taxon>Pseudomonadati</taxon>
        <taxon>Verrucomicrobiota</taxon>
        <taxon>Verrucomicrobiia</taxon>
        <taxon>Verrucomicrobiales</taxon>
        <taxon>Verrucomicrobiaceae</taxon>
        <taxon>Luteolibacter</taxon>
    </lineage>
</organism>
<feature type="domain" description="DUF5110" evidence="6">
    <location>
        <begin position="890"/>
        <end position="947"/>
    </location>
</feature>
<dbReference type="SUPFAM" id="SSF51011">
    <property type="entry name" value="Glycosyl hydrolase domain"/>
    <property type="match status" value="1"/>
</dbReference>
<dbReference type="Pfam" id="PF01055">
    <property type="entry name" value="Glyco_hydro_31_2nd"/>
    <property type="match status" value="1"/>
</dbReference>
<dbReference type="CDD" id="cd14752">
    <property type="entry name" value="GH31_N"/>
    <property type="match status" value="1"/>
</dbReference>
<dbReference type="Gene3D" id="3.20.20.80">
    <property type="entry name" value="Glycosidases"/>
    <property type="match status" value="1"/>
</dbReference>
<dbReference type="SUPFAM" id="SSF74650">
    <property type="entry name" value="Galactose mutarotase-like"/>
    <property type="match status" value="1"/>
</dbReference>
<dbReference type="RefSeq" id="WP_200351569.1">
    <property type="nucleotide sequence ID" value="NZ_BAABHZ010000006.1"/>
</dbReference>
<dbReference type="Pfam" id="PF13385">
    <property type="entry name" value="Laminin_G_3"/>
    <property type="match status" value="1"/>
</dbReference>
<evidence type="ECO:0000256" key="3">
    <source>
        <dbReference type="SAM" id="SignalP"/>
    </source>
</evidence>
<evidence type="ECO:0000313" key="9">
    <source>
        <dbReference type="Proteomes" id="UP000600139"/>
    </source>
</evidence>
<dbReference type="GO" id="GO:0030246">
    <property type="term" value="F:carbohydrate binding"/>
    <property type="evidence" value="ECO:0007669"/>
    <property type="project" value="InterPro"/>
</dbReference>
<dbReference type="Gene3D" id="2.60.120.200">
    <property type="match status" value="1"/>
</dbReference>
<comment type="caution">
    <text evidence="8">The sequence shown here is derived from an EMBL/GenBank/DDBJ whole genome shotgun (WGS) entry which is preliminary data.</text>
</comment>
<dbReference type="InterPro" id="IPR011013">
    <property type="entry name" value="Gal_mutarotase_sf_dom"/>
</dbReference>
<keyword evidence="2" id="KW-0378">Hydrolase</keyword>
<dbReference type="InterPro" id="IPR000322">
    <property type="entry name" value="Glyco_hydro_31_TIM"/>
</dbReference>
<accession>A0A934V7X8</accession>
<dbReference type="AlphaFoldDB" id="A0A934V7X8"/>
<dbReference type="EMBL" id="JAENIK010000011">
    <property type="protein sequence ID" value="MBK1816637.1"/>
    <property type="molecule type" value="Genomic_DNA"/>
</dbReference>
<feature type="domain" description="Glycoside hydrolase family 31 TIM barrel" evidence="4">
    <location>
        <begin position="510"/>
        <end position="778"/>
    </location>
</feature>